<keyword evidence="2" id="KW-0813">Transport</keyword>
<dbReference type="InterPro" id="IPR027552">
    <property type="entry name" value="CGP_CTERM"/>
</dbReference>
<feature type="region of interest" description="Disordered" evidence="4">
    <location>
        <begin position="774"/>
        <end position="816"/>
    </location>
</feature>
<evidence type="ECO:0000256" key="1">
    <source>
        <dbReference type="ARBA" id="ARBA00005695"/>
    </source>
</evidence>
<dbReference type="NCBIfam" id="TIGR04288">
    <property type="entry name" value="CGP_CTERM"/>
    <property type="match status" value="1"/>
</dbReference>
<dbReference type="PANTHER" id="PTHR30290:SF9">
    <property type="entry name" value="OLIGOPEPTIDE-BINDING PROTEIN APPA"/>
    <property type="match status" value="1"/>
</dbReference>
<dbReference type="OrthoDB" id="194307at2157"/>
<dbReference type="GO" id="GO:0015833">
    <property type="term" value="P:peptide transport"/>
    <property type="evidence" value="ECO:0007669"/>
    <property type="project" value="TreeGrafter"/>
</dbReference>
<dbReference type="Pfam" id="PF00496">
    <property type="entry name" value="SBP_bac_5"/>
    <property type="match status" value="1"/>
</dbReference>
<accession>A0A142CVH9</accession>
<keyword evidence="3" id="KW-0732">Signal</keyword>
<dbReference type="AlphaFoldDB" id="A0A142CVH9"/>
<keyword evidence="7" id="KW-1185">Reference proteome</keyword>
<dbReference type="InterPro" id="IPR000914">
    <property type="entry name" value="SBP_5_dom"/>
</dbReference>
<feature type="domain" description="Solute-binding protein family 5" evidence="5">
    <location>
        <begin position="135"/>
        <end position="626"/>
    </location>
</feature>
<feature type="compositionally biased region" description="Low complexity" evidence="4">
    <location>
        <begin position="774"/>
        <end position="813"/>
    </location>
</feature>
<dbReference type="GO" id="GO:1904680">
    <property type="term" value="F:peptide transmembrane transporter activity"/>
    <property type="evidence" value="ECO:0007669"/>
    <property type="project" value="TreeGrafter"/>
</dbReference>
<gene>
    <name evidence="6" type="ORF">A0127_06140</name>
</gene>
<dbReference type="GeneID" id="27140110"/>
<comment type="similarity">
    <text evidence="1">Belongs to the bacterial solute-binding protein 5 family.</text>
</comment>
<sequence length="840" mass="93877">MSRKVLGLFVMGLMLLSTFYVAKPASAAEVPGDTLKIVYLAAQGSLFMGVFNPSPDGMTDVYTNRVWYFLNDAAIVMGPDAQRHGYRCQLVDVKYNVQVPDSAIIWNGTSKKWEAPYAGKTAKSAVTWKCGLGQWVDGHKITLADYLFSYAMDWEWAYQNGEDDKYYNENWGNALQGTLESIMGINVDKLTDDYIEYTVYQDYVVPYSEWATAVNYMVKPGFPWQVYYTVSKMVAEGVNGKVFDWSTQPTDGYQLDMIDPDQAPYFKAEAQAILNSGELIPVWLSSNLADYLQKWGISKEQAGLTDDMAKVGYENIIKWVDNYKNILIGDGPYYVEKYDPKAMTVVLKLANNKRVGFPGEVNGQKIPFEPFWKEIDIYGSLNDDTAVLAVAKGEYDLYWYARPYNKLAKAIEEYGDQVNPIKTIAVWWSLNLNLVGDPQTGLVNSSGTEKFNPFAIREVRYAMNWLVNRQYIVSQILQGSGAPLFGAEVSGQVDAYTNYMKVAKALGLTAQGDENYALKLIDEGMNKAAQALKAKGHTLEKKDGKWYFDGEPVTVSVIARVEDERLDEGKYIAQLLEKAGFQVNLLQWQRSQASKAVYLSDPSTLQWNVYTEGWVVSGIQDVASLAWDFWFFDIYVDPNWGTDYHNPITVRDLVNVIAGGDVNKFIQTLDLKYYNTPDKLNDIMDWTGYDLANVLPYAEWTGPNNVTVSLQSLDQFWDLFKLAYGAHIYNAPRVYTAETWNFFLTNKKIQAVMVDPISGVGGFLGARSLAPAKTETTTTSATETTKTATQSTTQSTTTSKPAATTTSATQTSSGGEKGGICGPAFLVGLAVVPLLLRRRK</sequence>
<protein>
    <recommendedName>
        <fullName evidence="5">Solute-binding protein family 5 domain-containing protein</fullName>
    </recommendedName>
</protein>
<organism evidence="6 7">
    <name type="scientific">Thermococcus peptonophilus</name>
    <dbReference type="NCBI Taxonomy" id="53952"/>
    <lineage>
        <taxon>Archaea</taxon>
        <taxon>Methanobacteriati</taxon>
        <taxon>Methanobacteriota</taxon>
        <taxon>Thermococci</taxon>
        <taxon>Thermococcales</taxon>
        <taxon>Thermococcaceae</taxon>
        <taxon>Thermococcus</taxon>
    </lineage>
</organism>
<evidence type="ECO:0000256" key="2">
    <source>
        <dbReference type="ARBA" id="ARBA00022448"/>
    </source>
</evidence>
<dbReference type="STRING" id="53952.A0127_06140"/>
<evidence type="ECO:0000256" key="4">
    <source>
        <dbReference type="SAM" id="MobiDB-lite"/>
    </source>
</evidence>
<proteinExistence type="inferred from homology"/>
<dbReference type="PANTHER" id="PTHR30290">
    <property type="entry name" value="PERIPLASMIC BINDING COMPONENT OF ABC TRANSPORTER"/>
    <property type="match status" value="1"/>
</dbReference>
<evidence type="ECO:0000313" key="7">
    <source>
        <dbReference type="Proteomes" id="UP000073604"/>
    </source>
</evidence>
<name>A0A142CVH9_9EURY</name>
<dbReference type="Proteomes" id="UP000073604">
    <property type="component" value="Chromosome"/>
</dbReference>
<dbReference type="KEGG" id="tpep:A0127_06140"/>
<evidence type="ECO:0000259" key="5">
    <source>
        <dbReference type="Pfam" id="PF00496"/>
    </source>
</evidence>
<evidence type="ECO:0000313" key="6">
    <source>
        <dbReference type="EMBL" id="AMQ18781.1"/>
    </source>
</evidence>
<dbReference type="SUPFAM" id="SSF53850">
    <property type="entry name" value="Periplasmic binding protein-like II"/>
    <property type="match status" value="1"/>
</dbReference>
<dbReference type="InterPro" id="IPR039424">
    <property type="entry name" value="SBP_5"/>
</dbReference>
<dbReference type="RefSeq" id="WP_062389312.1">
    <property type="nucleotide sequence ID" value="NZ_CP014750.1"/>
</dbReference>
<dbReference type="Gene3D" id="3.10.105.10">
    <property type="entry name" value="Dipeptide-binding Protein, Domain 3"/>
    <property type="match status" value="1"/>
</dbReference>
<dbReference type="EMBL" id="CP014750">
    <property type="protein sequence ID" value="AMQ18781.1"/>
    <property type="molecule type" value="Genomic_DNA"/>
</dbReference>
<reference evidence="7" key="1">
    <citation type="submission" date="2016-03" db="EMBL/GenBank/DDBJ databases">
        <authorList>
            <person name="Oger P.M."/>
        </authorList>
    </citation>
    <scope>NUCLEOTIDE SEQUENCE [LARGE SCALE GENOMIC DNA]</scope>
    <source>
        <strain evidence="7">OG-1</strain>
    </source>
</reference>
<evidence type="ECO:0000256" key="3">
    <source>
        <dbReference type="ARBA" id="ARBA00022729"/>
    </source>
</evidence>